<keyword evidence="3 5" id="KW-1133">Transmembrane helix</keyword>
<dbReference type="STRING" id="988480.A0A075AR42"/>
<dbReference type="Pfam" id="PF13886">
    <property type="entry name" value="TM7S3_TM198"/>
    <property type="match status" value="1"/>
</dbReference>
<organism evidence="7 8">
    <name type="scientific">Rozella allomycis (strain CSF55)</name>
    <dbReference type="NCBI Taxonomy" id="988480"/>
    <lineage>
        <taxon>Eukaryota</taxon>
        <taxon>Fungi</taxon>
        <taxon>Fungi incertae sedis</taxon>
        <taxon>Cryptomycota</taxon>
        <taxon>Cryptomycota incertae sedis</taxon>
        <taxon>Rozella</taxon>
    </lineage>
</organism>
<evidence type="ECO:0000313" key="8">
    <source>
        <dbReference type="Proteomes" id="UP000030755"/>
    </source>
</evidence>
<proteinExistence type="predicted"/>
<evidence type="ECO:0000256" key="5">
    <source>
        <dbReference type="SAM" id="Phobius"/>
    </source>
</evidence>
<dbReference type="InterPro" id="IPR001251">
    <property type="entry name" value="CRAL-TRIO_dom"/>
</dbReference>
<gene>
    <name evidence="7" type="ORF">O9G_001501</name>
</gene>
<dbReference type="PROSITE" id="PS50238">
    <property type="entry name" value="RHOGAP"/>
    <property type="match status" value="1"/>
</dbReference>
<dbReference type="HOGENOM" id="CLU_514032_0_0_1"/>
<dbReference type="SMART" id="SM00324">
    <property type="entry name" value="RhoGAP"/>
    <property type="match status" value="1"/>
</dbReference>
<keyword evidence="2 5" id="KW-0812">Transmembrane</keyword>
<dbReference type="Pfam" id="PF00620">
    <property type="entry name" value="RhoGAP"/>
    <property type="match status" value="1"/>
</dbReference>
<dbReference type="CDD" id="cd00170">
    <property type="entry name" value="SEC14"/>
    <property type="match status" value="1"/>
</dbReference>
<dbReference type="Gene3D" id="1.10.555.10">
    <property type="entry name" value="Rho GTPase activation protein"/>
    <property type="match status" value="1"/>
</dbReference>
<dbReference type="SUPFAM" id="SSF52087">
    <property type="entry name" value="CRAL/TRIO domain"/>
    <property type="match status" value="1"/>
</dbReference>
<feature type="domain" description="Rho-GAP" evidence="6">
    <location>
        <begin position="337"/>
        <end position="508"/>
    </location>
</feature>
<evidence type="ECO:0000259" key="6">
    <source>
        <dbReference type="PROSITE" id="PS50238"/>
    </source>
</evidence>
<dbReference type="SUPFAM" id="SSF48350">
    <property type="entry name" value="GTPase activation domain, GAP"/>
    <property type="match status" value="1"/>
</dbReference>
<evidence type="ECO:0000256" key="2">
    <source>
        <dbReference type="ARBA" id="ARBA00022692"/>
    </source>
</evidence>
<dbReference type="GO" id="GO:0005096">
    <property type="term" value="F:GTPase activator activity"/>
    <property type="evidence" value="ECO:0007669"/>
    <property type="project" value="TreeGrafter"/>
</dbReference>
<dbReference type="PANTHER" id="PTHR45808:SF2">
    <property type="entry name" value="RHO GTPASE-ACTIVATING PROTEIN 68F"/>
    <property type="match status" value="1"/>
</dbReference>
<evidence type="ECO:0000313" key="7">
    <source>
        <dbReference type="EMBL" id="EPZ31027.1"/>
    </source>
</evidence>
<accession>A0A075AR42</accession>
<comment type="subcellular location">
    <subcellularLocation>
        <location evidence="1">Membrane</location>
        <topology evidence="1">Multi-pass membrane protein</topology>
    </subcellularLocation>
</comment>
<evidence type="ECO:0000256" key="4">
    <source>
        <dbReference type="ARBA" id="ARBA00023136"/>
    </source>
</evidence>
<keyword evidence="8" id="KW-1185">Reference proteome</keyword>
<feature type="transmembrane region" description="Helical" evidence="5">
    <location>
        <begin position="30"/>
        <end position="48"/>
    </location>
</feature>
<dbReference type="Gene3D" id="3.40.525.10">
    <property type="entry name" value="CRAL-TRIO lipid binding domain"/>
    <property type="match status" value="1"/>
</dbReference>
<feature type="transmembrane region" description="Helical" evidence="5">
    <location>
        <begin position="115"/>
        <end position="132"/>
    </location>
</feature>
<sequence length="530" mass="59579">MIVTEILAAIFFGITGLLFLFCGKRLFKPSLFIAGFLLLSILITEPIAESKIGRELSDGAFIGMFIGIGLLGGFLAFTFWRIGLACFGGLAGFAVAVNIQNWQVGGVIPNVEGRIGLIASFVLLGIVLSYFFEELVIIVGTSLTGSFLVLFSADLFADTKYGDNLRAITNVNGTTITQGLDNVSQPTLAFFGCNMPNPIDVNYDILLRYVHLDEYVENDYVLIMFNAETRHRPAISWLFKAYKSLDRKYRKNLKQLIVVHPSSMVIFLMNAMKKIISPKFGKKLFYVNAIADLQPFIDIKQIPVPNEVMEYDFRIHGIERHAASLTDLKQPGSFFKLNLSLIMPEDNLPRGWSILVEYIRDNGKDIQGIFRKSPASSEILKLKNGFDRAEMNLEGVDVMVAASLLKIFLRELPRPIFNDQAIKFAIEWTEEIPLENFFDLIEKRERILFLSLLSLLHDISVNSKDNFMTSHNLAIVFSPNLTDVIDYSTISSITNILTSCIENYEKMIKDVQVIGSPELTCATEIIFLNH</sequence>
<dbReference type="PANTHER" id="PTHR45808">
    <property type="entry name" value="RHO GTPASE-ACTIVATING PROTEIN 68F"/>
    <property type="match status" value="1"/>
</dbReference>
<dbReference type="GO" id="GO:0007264">
    <property type="term" value="P:small GTPase-mediated signal transduction"/>
    <property type="evidence" value="ECO:0007669"/>
    <property type="project" value="TreeGrafter"/>
</dbReference>
<dbReference type="Proteomes" id="UP000030755">
    <property type="component" value="Unassembled WGS sequence"/>
</dbReference>
<dbReference type="GO" id="GO:0016020">
    <property type="term" value="C:membrane"/>
    <property type="evidence" value="ECO:0007669"/>
    <property type="project" value="UniProtKB-SubCell"/>
</dbReference>
<keyword evidence="4 5" id="KW-0472">Membrane</keyword>
<dbReference type="GO" id="GO:0005737">
    <property type="term" value="C:cytoplasm"/>
    <property type="evidence" value="ECO:0007669"/>
    <property type="project" value="TreeGrafter"/>
</dbReference>
<dbReference type="EMBL" id="KE561324">
    <property type="protein sequence ID" value="EPZ31027.1"/>
    <property type="molecule type" value="Genomic_DNA"/>
</dbReference>
<reference evidence="7 8" key="1">
    <citation type="journal article" date="2013" name="Curr. Biol.">
        <title>Shared signatures of parasitism and phylogenomics unite Cryptomycota and microsporidia.</title>
        <authorList>
            <person name="James T.Y."/>
            <person name="Pelin A."/>
            <person name="Bonen L."/>
            <person name="Ahrendt S."/>
            <person name="Sain D."/>
            <person name="Corradi N."/>
            <person name="Stajich J.E."/>
        </authorList>
    </citation>
    <scope>NUCLEOTIDE SEQUENCE [LARGE SCALE GENOMIC DNA]</scope>
    <source>
        <strain evidence="7 8">CSF55</strain>
    </source>
</reference>
<feature type="transmembrane region" description="Helical" evidence="5">
    <location>
        <begin position="6"/>
        <end position="23"/>
    </location>
</feature>
<dbReference type="AlphaFoldDB" id="A0A075AR42"/>
<dbReference type="InterPro" id="IPR036865">
    <property type="entry name" value="CRAL-TRIO_dom_sf"/>
</dbReference>
<dbReference type="Pfam" id="PF13716">
    <property type="entry name" value="CRAL_TRIO_2"/>
    <property type="match status" value="1"/>
</dbReference>
<protein>
    <submittedName>
        <fullName evidence="7">Divergent CRAL/TRIO domain-containing protein</fullName>
    </submittedName>
</protein>
<dbReference type="InterPro" id="IPR000198">
    <property type="entry name" value="RhoGAP_dom"/>
</dbReference>
<dbReference type="InterPro" id="IPR008936">
    <property type="entry name" value="Rho_GTPase_activation_prot"/>
</dbReference>
<feature type="transmembrane region" description="Helical" evidence="5">
    <location>
        <begin position="138"/>
        <end position="157"/>
    </location>
</feature>
<evidence type="ECO:0000256" key="1">
    <source>
        <dbReference type="ARBA" id="ARBA00004141"/>
    </source>
</evidence>
<dbReference type="OrthoDB" id="19923at2759"/>
<dbReference type="InterPro" id="IPR025256">
    <property type="entry name" value="TM7S3/TM198-like_dom"/>
</dbReference>
<feature type="transmembrane region" description="Helical" evidence="5">
    <location>
        <begin position="60"/>
        <end position="80"/>
    </location>
</feature>
<name>A0A075AR42_ROZAC</name>
<dbReference type="CDD" id="cd00159">
    <property type="entry name" value="RhoGAP"/>
    <property type="match status" value="1"/>
</dbReference>
<evidence type="ECO:0000256" key="3">
    <source>
        <dbReference type="ARBA" id="ARBA00022989"/>
    </source>
</evidence>